<dbReference type="Gene3D" id="2.30.42.10">
    <property type="match status" value="1"/>
</dbReference>
<name>A0ABD3MHN4_9STRA</name>
<dbReference type="InterPro" id="IPR001478">
    <property type="entry name" value="PDZ"/>
</dbReference>
<feature type="compositionally biased region" description="Polar residues" evidence="2">
    <location>
        <begin position="771"/>
        <end position="780"/>
    </location>
</feature>
<evidence type="ECO:0000313" key="4">
    <source>
        <dbReference type="EMBL" id="KAL3763449.1"/>
    </source>
</evidence>
<feature type="domain" description="PDZ" evidence="3">
    <location>
        <begin position="600"/>
        <end position="659"/>
    </location>
</feature>
<accession>A0ABD3MHN4</accession>
<feature type="region of interest" description="Disordered" evidence="2">
    <location>
        <begin position="1"/>
        <end position="120"/>
    </location>
</feature>
<dbReference type="Gene3D" id="3.40.50.11500">
    <property type="match status" value="1"/>
</dbReference>
<evidence type="ECO:0000256" key="1">
    <source>
        <dbReference type="SAM" id="Coils"/>
    </source>
</evidence>
<dbReference type="Proteomes" id="UP001530293">
    <property type="component" value="Unassembled WGS sequence"/>
</dbReference>
<feature type="region of interest" description="Disordered" evidence="2">
    <location>
        <begin position="480"/>
        <end position="545"/>
    </location>
</feature>
<proteinExistence type="predicted"/>
<dbReference type="SMART" id="SM00799">
    <property type="entry name" value="DENN"/>
    <property type="match status" value="1"/>
</dbReference>
<dbReference type="InterPro" id="IPR036034">
    <property type="entry name" value="PDZ_sf"/>
</dbReference>
<dbReference type="InterPro" id="IPR001194">
    <property type="entry name" value="cDENN_dom"/>
</dbReference>
<gene>
    <name evidence="4" type="ORF">ACHAWU_010407</name>
</gene>
<feature type="compositionally biased region" description="Basic and acidic residues" evidence="2">
    <location>
        <begin position="28"/>
        <end position="46"/>
    </location>
</feature>
<dbReference type="SMART" id="SM00228">
    <property type="entry name" value="PDZ"/>
    <property type="match status" value="1"/>
</dbReference>
<feature type="compositionally biased region" description="Low complexity" evidence="2">
    <location>
        <begin position="90"/>
        <end position="113"/>
    </location>
</feature>
<feature type="compositionally biased region" description="Low complexity" evidence="2">
    <location>
        <begin position="52"/>
        <end position="68"/>
    </location>
</feature>
<keyword evidence="5" id="KW-1185">Reference proteome</keyword>
<evidence type="ECO:0000259" key="3">
    <source>
        <dbReference type="PROSITE" id="PS50106"/>
    </source>
</evidence>
<feature type="region of interest" description="Disordered" evidence="2">
    <location>
        <begin position="271"/>
        <end position="347"/>
    </location>
</feature>
<keyword evidence="1" id="KW-0175">Coiled coil</keyword>
<feature type="compositionally biased region" description="Polar residues" evidence="2">
    <location>
        <begin position="789"/>
        <end position="819"/>
    </location>
</feature>
<dbReference type="CDD" id="cd00136">
    <property type="entry name" value="PDZ_canonical"/>
    <property type="match status" value="1"/>
</dbReference>
<feature type="coiled-coil region" evidence="1">
    <location>
        <begin position="138"/>
        <end position="169"/>
    </location>
</feature>
<dbReference type="InterPro" id="IPR051942">
    <property type="entry name" value="DENN_domain_containing_2"/>
</dbReference>
<sequence>MDASPEEKKEGDLFVAPAPLPAPALAGKESDGDGIKMKGDVEHCTSDMENGTSSTSATADTPNPTPTTAEHEEGDGGSPTLSAGSTVINTAATTTSKTTTATGTTAATTSSTARSGPGFFSRIGGGDIRLGDVYDMAQKRATQMKEQALTEVEKLRQHQQQQLQKQQENNKFVIPPSTGTLIIGDPVKNNTDVVITDAAGDDGAEKNEDLLVGKATSATSMPNATPKAGPKSSLSLSTISSPLRDAFNLAKQKSTDAANQLIFPIDTFIAPKDSDDDMHSGSSSSRSHDSSASEYSSDSGDHSSIGDSHDASNASAGRENSIDKSKHDDKATKTNNNIGGSNGKSGTETVAVATSTLTPTRIAEATNSVFTAAVGRYRRLKDSTASPLPPLPTKTKVVVGGADRVGGLRNFQLEDIINYQNASTAALNPTANRLLPPSLPLSSKPPPGQKNLALQTDGQWTMASNRGPNAIVTVQASAHNDEGVGTSATPTSSRATPTTNGDASTKPAGAGEAAEDGTSSANGMPPSGDTTPKPPQSKAPSRSSSYYEEAVRSVLKPGQRALFFGKGTMGVVLKPTYLASWRGKDGHDIVCPTASSKMGGVYIDSLIPGGHAELSGVVFVGDYVLKIGSVNVKNMTLEEVVNVIAEAKRPNIMVLTSEHDVKIVSESAEDGRHVEAESNESGSRSMTATEKKFFVSPLDLVFGFINKLEAEGEGSAGSSAPAGAPSDDYQVKKVISRSSLLDNDEEEESIANDVGADSDEEVLFNSPEKGNCTSIDSAAISTDAPAPTNEKNQSSSDTTLDGDQCGQPQLTSDQATLTNSRSPIDIDVFSSYSSHRTNTTNTNDAKLQHACLATKAYLKHFFKNYRSPKEIELHERIETGKQVKGDDFNGDITSSTNQNKLLDLYLEMNKFHDALTVCSASGRDKLLMHARVISARFLTEDNGVNYQAQENFLPEHVAHIALGGVEKVQAVRFALSDEDEFFDGVSGDGDGFHSVRLSLEAFISTQESFLSFLISDDCARMRAYLRGSSPFIRVEPQLFLKAGADDSDSSYNNYLLYAILHTVCMKESRESNDSEDNFVKNDAWLLSSGKRNLGAASLLGCAFYIMRSLLNSMDAAMEGLIEDGMTGESNNLPLYSAFIENLQFFWEVYIAPASGALSSLSLSQDAQDSLDDVRRLLVSSVDAVLGKKLTPADAMNANVAMTKVLSSVDVSSSVHRLAEALLREYTLKIYPNFQRHIFHEWACKEAQISYTGKEHLVSSEFKGLSRGCLNRFFRQMEFPHGISLHRRPIHGTPSQRDDGGTSSPALDDTSFLHGGDAALIFGSEIGDKVPIRRFSCVSLLPEEYGPRENVILPDDIPPIFESYAEVPPFHERPFQGILQDRISLDGWEVSLTNFVIPSKANGDSVDDKWMYCVSLVFRKCSMARPQINERDIDEQCVRELQHNELVCEVDGSKFQSPLSTTCSHDGRSRTRSMKVSQALKQFNSKLQEQKWSKQASQGVIGIALIGVEASSLSCLLQPYHAYTTSRWVHRPLSDQTDIFLKSSGMQLLQALPPVPLALAFITILLEQKVLFVSSRRGMLTAASFGMLQLLRPLTWAHLQVPLVPVSMMNELIHYPAPFMLGFPTDEKDSVAVLSSLPTDVTLVDLDVGRVILASKFANDKKVQGGSDEVAAGALRSQVLFLAETVGGQFGAAIYRNSWCSDSPFQSIPNNRCMKGDGSFSEVLNICGELISELLSDRFYSIKHLRAEGRYMPLIPKETRTFSLGLHHFDLIFEAFLRTQCLSTYICDAKESMLFWN</sequence>
<feature type="compositionally biased region" description="Basic and acidic residues" evidence="2">
    <location>
        <begin position="320"/>
        <end position="332"/>
    </location>
</feature>
<protein>
    <recommendedName>
        <fullName evidence="3">PDZ domain-containing protein</fullName>
    </recommendedName>
</protein>
<feature type="region of interest" description="Disordered" evidence="2">
    <location>
        <begin position="666"/>
        <end position="686"/>
    </location>
</feature>
<dbReference type="PANTHER" id="PTHR15288:SF0">
    <property type="entry name" value="UDENN DOMAIN-CONTAINING PROTEIN"/>
    <property type="match status" value="1"/>
</dbReference>
<feature type="compositionally biased region" description="Low complexity" evidence="2">
    <location>
        <begin position="486"/>
        <end position="499"/>
    </location>
</feature>
<dbReference type="EMBL" id="JALLBG020000122">
    <property type="protein sequence ID" value="KAL3763449.1"/>
    <property type="molecule type" value="Genomic_DNA"/>
</dbReference>
<dbReference type="PANTHER" id="PTHR15288">
    <property type="entry name" value="DENN DOMAIN-CONTAINING PROTEIN 2"/>
    <property type="match status" value="1"/>
</dbReference>
<feature type="region of interest" description="Disordered" evidence="2">
    <location>
        <begin position="737"/>
        <end position="819"/>
    </location>
</feature>
<feature type="compositionally biased region" description="Basic and acidic residues" evidence="2">
    <location>
        <begin position="1"/>
        <end position="12"/>
    </location>
</feature>
<reference evidence="4 5" key="1">
    <citation type="submission" date="2024-10" db="EMBL/GenBank/DDBJ databases">
        <title>Updated reference genomes for cyclostephanoid diatoms.</title>
        <authorList>
            <person name="Roberts W.R."/>
            <person name="Alverson A.J."/>
        </authorList>
    </citation>
    <scope>NUCLEOTIDE SEQUENCE [LARGE SCALE GENOMIC DNA]</scope>
    <source>
        <strain evidence="4 5">AJA232-27</strain>
    </source>
</reference>
<feature type="compositionally biased region" description="Acidic residues" evidence="2">
    <location>
        <begin position="742"/>
        <end position="762"/>
    </location>
</feature>
<dbReference type="InterPro" id="IPR043153">
    <property type="entry name" value="DENN_C"/>
</dbReference>
<dbReference type="Pfam" id="PF02141">
    <property type="entry name" value="DENN"/>
    <property type="match status" value="1"/>
</dbReference>
<feature type="compositionally biased region" description="Basic and acidic residues" evidence="2">
    <location>
        <begin position="666"/>
        <end position="676"/>
    </location>
</feature>
<comment type="caution">
    <text evidence="4">The sequence shown here is derived from an EMBL/GenBank/DDBJ whole genome shotgun (WGS) entry which is preliminary data.</text>
</comment>
<evidence type="ECO:0000256" key="2">
    <source>
        <dbReference type="SAM" id="MobiDB-lite"/>
    </source>
</evidence>
<dbReference type="SUPFAM" id="SSF50156">
    <property type="entry name" value="PDZ domain-like"/>
    <property type="match status" value="1"/>
</dbReference>
<feature type="compositionally biased region" description="Low complexity" evidence="2">
    <location>
        <begin position="333"/>
        <end position="347"/>
    </location>
</feature>
<feature type="region of interest" description="Disordered" evidence="2">
    <location>
        <begin position="1284"/>
        <end position="1307"/>
    </location>
</feature>
<evidence type="ECO:0000313" key="5">
    <source>
        <dbReference type="Proteomes" id="UP001530293"/>
    </source>
</evidence>
<feature type="compositionally biased region" description="Polar residues" evidence="2">
    <location>
        <begin position="79"/>
        <end position="89"/>
    </location>
</feature>
<feature type="region of interest" description="Disordered" evidence="2">
    <location>
        <begin position="216"/>
        <end position="236"/>
    </location>
</feature>
<dbReference type="PROSITE" id="PS50106">
    <property type="entry name" value="PDZ"/>
    <property type="match status" value="1"/>
</dbReference>
<feature type="compositionally biased region" description="Low complexity" evidence="2">
    <location>
        <begin position="292"/>
        <end position="306"/>
    </location>
</feature>
<dbReference type="Pfam" id="PF00595">
    <property type="entry name" value="PDZ"/>
    <property type="match status" value="1"/>
</dbReference>
<organism evidence="4 5">
    <name type="scientific">Discostella pseudostelligera</name>
    <dbReference type="NCBI Taxonomy" id="259834"/>
    <lineage>
        <taxon>Eukaryota</taxon>
        <taxon>Sar</taxon>
        <taxon>Stramenopiles</taxon>
        <taxon>Ochrophyta</taxon>
        <taxon>Bacillariophyta</taxon>
        <taxon>Coscinodiscophyceae</taxon>
        <taxon>Thalassiosirophycidae</taxon>
        <taxon>Stephanodiscales</taxon>
        <taxon>Stephanodiscaceae</taxon>
        <taxon>Discostella</taxon>
    </lineage>
</organism>